<feature type="compositionally biased region" description="Polar residues" evidence="1">
    <location>
        <begin position="205"/>
        <end position="215"/>
    </location>
</feature>
<feature type="compositionally biased region" description="Polar residues" evidence="1">
    <location>
        <begin position="1395"/>
        <end position="1415"/>
    </location>
</feature>
<feature type="compositionally biased region" description="Polar residues" evidence="1">
    <location>
        <begin position="805"/>
        <end position="814"/>
    </location>
</feature>
<feature type="compositionally biased region" description="Low complexity" evidence="1">
    <location>
        <begin position="184"/>
        <end position="198"/>
    </location>
</feature>
<feature type="compositionally biased region" description="Polar residues" evidence="1">
    <location>
        <begin position="578"/>
        <end position="587"/>
    </location>
</feature>
<feature type="region of interest" description="Disordered" evidence="1">
    <location>
        <begin position="1"/>
        <end position="319"/>
    </location>
</feature>
<feature type="compositionally biased region" description="Low complexity" evidence="1">
    <location>
        <begin position="1153"/>
        <end position="1169"/>
    </location>
</feature>
<feature type="compositionally biased region" description="Basic and acidic residues" evidence="1">
    <location>
        <begin position="711"/>
        <end position="723"/>
    </location>
</feature>
<dbReference type="EMBL" id="DS985215">
    <property type="protein sequence ID" value="EEY15827.1"/>
    <property type="molecule type" value="Genomic_DNA"/>
</dbReference>
<sequence length="1516" mass="165318">MRKAQHGDNTNHEYYAADSVQIPQPISKTQPSWDPTNATPLFEENDFELSHSQPSDISNGRPVAPADNRDDDWVVVEPQAPGEPYRMVPSGVSKQPASGPTTTEGATSSEVTRSNATHAQQAPPETSPQRNSSFVGLPPIRRSSTFGINYARRAKERFSLDEDEMDNFSRTSTLDANAGPSTLSSQQQQYNSAVAQQSGDLPTGTGAQTRDSQQGLAGDTLGASSLGRPASYASSEVDVGDDPEKPPVAEPAPYQNRRTAPMQHQNMRSPPGVLGQNISGGNPVQHLPPQGPWKLEESHLSEPLLPASRSRHTSDTSQAYFGFDKEIGVTNPVPIQQRSAVQMPPRQKFSETPPSSARRYPELFSRAAGQQQPPPQQQLQQQQQPQQQQQQSQKHLDQTMSRTSLDLPPQVYQQQPPSREDMMLQRSNTSEFQVPGVGPPPEDHRGRERRGSGIFKEIGGRFRTASRERKGSVIEGNGFAQQPGVDVQGDEVSESSFDTQELRERKKKRRSSFFLSLRGSKPASSDGPPGASGDDTANSSDVAEQPQTHTQLQQQFADQRKRSFFGSTPGSGLGLPTLSRTSTSSNVHETEGSLHSHQSPKKRLSTLTGKFFHRSSGQVEEPPKPMTAQSTTPSLQSRLSGLPNTQPGVPSPLANHRRERSDTATSRPPTDHEPQYQNQGDAHDVKHADRGRRASAGNFLAGLLGNRTSSKPREAHPQPERLPQDQPQQFHFQRQPQAQAGQVGHQPSPQPVFQPGTGDAQHVNRQSPPPFRTQGPPVHPVAGVASPEQRGQSSFPSPQKAPDNTRVSVQQVNSDTDEAGSDTEQTEHADVATAATLQAKPSEDLPQSQVHTRPVPDVNSQPLGLPTVTGMSNEVSPNASPDFSSVNHQTHRDFGAGTERMPFSPDHVQHVQRIETQQTPRGQSGLDPETLGQLPARSIQKQSSGADLLPPREQFSSSPRLNNGYQPPPSETSLQDRRVSHLSMGSFQEPSTHSSPNLSSQVDPRVQRPVSISPVPQGLHQPPGTSIHARASAPLLTTQTTANNGFPHGYGPSQAPGQSFGPGLAFSNSQEPPESRRSRWLMGKSSQQPVQASQPKPEKEKSAKSIFNAFKRSSKLPSANQAQPDLAAYRTNSHQLHQQTMQGRPLNPEPGPQQSSQQSFSQRQHQEAQAHGQPQQLLRGPANHLAQGQAPPLSHPQPTNGHAQMGPHHLYQQQRISPATVPVPGHIDPRHNSFNSPHQPHGRSPELDQRGARSPPQPAQSGGYDTSATHEEHGRMGQGLGGPRFRQNISADQYPAPVHQLAHNQQQQRSLIEPQYDQVPIPRGYAAVHGEGSIEPSPYLYGRRVSGGFQQPSFEQQPSNNTVNRRQFSAEQLYRPYSHTQQVQPALQYGVSPPLGQQASLRDSIASGSSSQNMSRAGHPATHSGPPVGLGLDRQQAGYGGQNVQPPSLRIPQTLQDKELLPTALRSIRACPPWPGTRSNRRVMSRHPSMLPPRRPERLATRPTQIRRPQQAGTST</sequence>
<feature type="compositionally biased region" description="Polar residues" evidence="1">
    <location>
        <begin position="1084"/>
        <end position="1094"/>
    </location>
</feature>
<feature type="compositionally biased region" description="Polar residues" evidence="1">
    <location>
        <begin position="1502"/>
        <end position="1516"/>
    </location>
</feature>
<feature type="compositionally biased region" description="Low complexity" evidence="1">
    <location>
        <begin position="377"/>
        <end position="393"/>
    </location>
</feature>
<feature type="compositionally biased region" description="Polar residues" evidence="1">
    <location>
        <begin position="256"/>
        <end position="268"/>
    </location>
</feature>
<feature type="compositionally biased region" description="Polar residues" evidence="1">
    <location>
        <begin position="983"/>
        <end position="1002"/>
    </location>
</feature>
<feature type="region of interest" description="Disordered" evidence="1">
    <location>
        <begin position="331"/>
        <end position="1288"/>
    </location>
</feature>
<feature type="compositionally biased region" description="Low complexity" evidence="1">
    <location>
        <begin position="545"/>
        <end position="557"/>
    </location>
</feature>
<feature type="compositionally biased region" description="Polar residues" evidence="1">
    <location>
        <begin position="1035"/>
        <end position="1044"/>
    </location>
</feature>
<feature type="compositionally biased region" description="Polar residues" evidence="1">
    <location>
        <begin position="168"/>
        <end position="183"/>
    </location>
</feature>
<feature type="region of interest" description="Disordered" evidence="1">
    <location>
        <begin position="1390"/>
        <end position="1449"/>
    </location>
</feature>
<evidence type="ECO:0000313" key="2">
    <source>
        <dbReference type="EMBL" id="EEY15827.1"/>
    </source>
</evidence>
<feature type="compositionally biased region" description="Basic and acidic residues" evidence="1">
    <location>
        <begin position="1"/>
        <end position="11"/>
    </location>
</feature>
<feature type="compositionally biased region" description="Basic and acidic residues" evidence="1">
    <location>
        <begin position="681"/>
        <end position="692"/>
    </location>
</feature>
<feature type="compositionally biased region" description="Polar residues" evidence="1">
    <location>
        <begin position="869"/>
        <end position="888"/>
    </location>
</feature>
<feature type="compositionally biased region" description="Polar residues" evidence="1">
    <location>
        <begin position="1348"/>
        <end position="1363"/>
    </location>
</feature>
<dbReference type="GeneID" id="9535376"/>
<feature type="compositionally biased region" description="Polar residues" evidence="1">
    <location>
        <begin position="92"/>
        <end position="134"/>
    </location>
</feature>
<name>C9SBU3_VERA1</name>
<organism evidence="3">
    <name type="scientific">Verticillium alfalfae (strain VaMs.102 / ATCC MYA-4576 / FGSC 10136)</name>
    <name type="common">Verticillium wilt of alfalfa</name>
    <name type="synonym">Verticillium albo-atrum</name>
    <dbReference type="NCBI Taxonomy" id="526221"/>
    <lineage>
        <taxon>Eukaryota</taxon>
        <taxon>Fungi</taxon>
        <taxon>Dikarya</taxon>
        <taxon>Ascomycota</taxon>
        <taxon>Pezizomycotina</taxon>
        <taxon>Sordariomycetes</taxon>
        <taxon>Hypocreomycetidae</taxon>
        <taxon>Glomerellales</taxon>
        <taxon>Plectosphaerellaceae</taxon>
        <taxon>Verticillium</taxon>
    </lineage>
</organism>
<protein>
    <submittedName>
        <fullName evidence="2">Predicted protein</fullName>
    </submittedName>
</protein>
<feature type="compositionally biased region" description="Polar residues" evidence="1">
    <location>
        <begin position="1130"/>
        <end position="1142"/>
    </location>
</feature>
<dbReference type="KEGG" id="val:VDBG_01936"/>
<feature type="region of interest" description="Disordered" evidence="1">
    <location>
        <begin position="1344"/>
        <end position="1363"/>
    </location>
</feature>
<feature type="compositionally biased region" description="Polar residues" evidence="1">
    <location>
        <begin position="21"/>
        <end position="39"/>
    </location>
</feature>
<evidence type="ECO:0000256" key="1">
    <source>
        <dbReference type="SAM" id="MobiDB-lite"/>
    </source>
</evidence>
<feature type="compositionally biased region" description="Basic and acidic residues" evidence="1">
    <location>
        <begin position="441"/>
        <end position="451"/>
    </location>
</feature>
<feature type="compositionally biased region" description="Low complexity" evidence="1">
    <location>
        <begin position="724"/>
        <end position="740"/>
    </location>
</feature>
<gene>
    <name evidence="2" type="ORF">VDBG_01936</name>
</gene>
<dbReference type="OrthoDB" id="5151921at2759"/>
<accession>C9SBU3</accession>
<reference evidence="3" key="1">
    <citation type="journal article" date="2011" name="PLoS Pathog.">
        <title>Comparative genomics yields insights into niche adaptation of plant vascular wilt pathogens.</title>
        <authorList>
            <person name="Klosterman S.J."/>
            <person name="Subbarao K.V."/>
            <person name="Kang S."/>
            <person name="Veronese P."/>
            <person name="Gold S.E."/>
            <person name="Thomma B.P.H.J."/>
            <person name="Chen Z."/>
            <person name="Henrissat B."/>
            <person name="Lee Y.-H."/>
            <person name="Park J."/>
            <person name="Garcia-Pedrajas M.D."/>
            <person name="Barbara D.J."/>
            <person name="Anchieta A."/>
            <person name="de Jonge R."/>
            <person name="Santhanam P."/>
            <person name="Maruthachalam K."/>
            <person name="Atallah Z."/>
            <person name="Amyotte S.G."/>
            <person name="Paz Z."/>
            <person name="Inderbitzin P."/>
            <person name="Hayes R.J."/>
            <person name="Heiman D.I."/>
            <person name="Young S."/>
            <person name="Zeng Q."/>
            <person name="Engels R."/>
            <person name="Galagan J."/>
            <person name="Cuomo C.A."/>
            <person name="Dobinson K.F."/>
            <person name="Ma L.-J."/>
        </authorList>
    </citation>
    <scope>NUCLEOTIDE SEQUENCE [LARGE SCALE GENOMIC DNA]</scope>
    <source>
        <strain evidence="3">VaMs.102 / ATCC MYA-4576 / FGSC 10136</strain>
    </source>
</reference>
<dbReference type="RefSeq" id="XP_003007748.1">
    <property type="nucleotide sequence ID" value="XM_003007702.1"/>
</dbReference>
<proteinExistence type="predicted"/>
<dbReference type="OMA" id="QYEQTHR"/>
<feature type="compositionally biased region" description="Polar residues" evidence="1">
    <location>
        <begin position="627"/>
        <end position="648"/>
    </location>
</feature>
<feature type="compositionally biased region" description="Polar residues" evidence="1">
    <location>
        <begin position="954"/>
        <end position="965"/>
    </location>
</feature>
<keyword evidence="3" id="KW-1185">Reference proteome</keyword>
<dbReference type="eggNOG" id="ENOG502SAX6">
    <property type="taxonomic scope" value="Eukaryota"/>
</dbReference>
<feature type="region of interest" description="Disordered" evidence="1">
    <location>
        <begin position="1471"/>
        <end position="1516"/>
    </location>
</feature>
<dbReference type="Proteomes" id="UP000008698">
    <property type="component" value="Unassembled WGS sequence"/>
</dbReference>
<dbReference type="HOGENOM" id="CLU_247964_0_0_1"/>
<evidence type="ECO:0000313" key="3">
    <source>
        <dbReference type="Proteomes" id="UP000008698"/>
    </source>
</evidence>